<dbReference type="FunFam" id="3.30.420.10:FF:000032">
    <property type="entry name" value="Retrovirus-related Pol polyprotein from transposon 297-like Protein"/>
    <property type="match status" value="1"/>
</dbReference>
<dbReference type="Pfam" id="PF08284">
    <property type="entry name" value="RVP_2"/>
    <property type="match status" value="1"/>
</dbReference>
<dbReference type="Pfam" id="PF00078">
    <property type="entry name" value="RVT_1"/>
    <property type="match status" value="1"/>
</dbReference>
<dbReference type="SUPFAM" id="SSF56672">
    <property type="entry name" value="DNA/RNA polymerases"/>
    <property type="match status" value="1"/>
</dbReference>
<keyword evidence="18" id="KW-1185">Reference proteome</keyword>
<proteinExistence type="predicted"/>
<keyword evidence="7" id="KW-0255">Endonuclease</keyword>
<dbReference type="InterPro" id="IPR036397">
    <property type="entry name" value="RNaseH_sf"/>
</dbReference>
<dbReference type="EMBL" id="JARYMX010000002">
    <property type="protein sequence ID" value="KAJ9561144.1"/>
    <property type="molecule type" value="Genomic_DNA"/>
</dbReference>
<keyword evidence="3" id="KW-0548">Nucleotidyltransferase</keyword>
<evidence type="ECO:0008006" key="19">
    <source>
        <dbReference type="Google" id="ProtNLM"/>
    </source>
</evidence>
<gene>
    <name evidence="17" type="ORF">OSB04_006304</name>
</gene>
<dbReference type="InterPro" id="IPR012337">
    <property type="entry name" value="RNaseH-like_sf"/>
</dbReference>
<dbReference type="Pfam" id="PF17921">
    <property type="entry name" value="Integrase_H2C2"/>
    <property type="match status" value="1"/>
</dbReference>
<dbReference type="FunFam" id="3.30.70.270:FF:000026">
    <property type="entry name" value="Transposon Ty3-G Gag-Pol polyprotein"/>
    <property type="match status" value="1"/>
</dbReference>
<keyword evidence="10" id="KW-0229">DNA integration</keyword>
<feature type="domain" description="Integrase catalytic" evidence="16">
    <location>
        <begin position="844"/>
        <end position="1005"/>
    </location>
</feature>
<feature type="domain" description="Integrase catalytic" evidence="16">
    <location>
        <begin position="681"/>
        <end position="844"/>
    </location>
</feature>
<comment type="caution">
    <text evidence="17">The sequence shown here is derived from an EMBL/GenBank/DDBJ whole genome shotgun (WGS) entry which is preliminary data.</text>
</comment>
<keyword evidence="9" id="KW-0460">Magnesium</keyword>
<dbReference type="Gene3D" id="3.30.70.270">
    <property type="match status" value="2"/>
</dbReference>
<evidence type="ECO:0000256" key="12">
    <source>
        <dbReference type="ARBA" id="ARBA00022932"/>
    </source>
</evidence>
<dbReference type="InterPro" id="IPR043502">
    <property type="entry name" value="DNA/RNA_pol_sf"/>
</dbReference>
<dbReference type="PANTHER" id="PTHR37984:SF5">
    <property type="entry name" value="PROTEIN NYNRIN-LIKE"/>
    <property type="match status" value="1"/>
</dbReference>
<keyword evidence="4" id="KW-0540">Nuclease</keyword>
<dbReference type="Pfam" id="PF17917">
    <property type="entry name" value="RT_RNaseH"/>
    <property type="match status" value="1"/>
</dbReference>
<dbReference type="CDD" id="cd09274">
    <property type="entry name" value="RNase_HI_RT_Ty3"/>
    <property type="match status" value="1"/>
</dbReference>
<keyword evidence="1" id="KW-0645">Protease</keyword>
<evidence type="ECO:0000256" key="5">
    <source>
        <dbReference type="ARBA" id="ARBA00022723"/>
    </source>
</evidence>
<keyword evidence="5" id="KW-0479">Metal-binding</keyword>
<evidence type="ECO:0000256" key="3">
    <source>
        <dbReference type="ARBA" id="ARBA00022695"/>
    </source>
</evidence>
<sequence length="1209" mass="139925">MSLARKDFSIDLIPIKIGSFDIIMGMDWMSNHRATICCAEKIVRLALPDGGVLEVHGEKPKRDIKIVSYIKMRGHLRKECVAFMAHVIDTKAKEKQIQDIPVVREFPEVFPEELPGLPPQRQVEFHIDLVPGAGSIAKSPYRLAPSEMQELSNQLQELLDKGFIRPSSSPWGAPVLFVKKKDGSFRMCIDYRELNKITVKNRYPLPRIDDLFDQLQGATYFSKIDLRSGYHQMRVREEDIAKTAFRTRYGHYEFLVMPFGLTNAPAVFMDLMNRVCRPYLDKFVIVFIDDILIYSRSKENHEHHLRLILELLKAEQLYAKFSKCEFWIREVHFLGHVVNKEGIHVDPAKVEAVKKWEAPKTPTEIRQFLGLAGYYRRFIANFSKIAQPLTTLTQKDKKFVWGEKQEEAFQTLKQKLCNAPILALPEGTDNFVVYCDASHQGLGCVLMQNEKVIAYASRQLKVHEKNYTTHDLELGAVVFALKIWRRYLYGTKCTIYTDHKSLQHILDQKMLNMRQRRWVELLSDYDCEIKYHPGKANVVADALSRKERVKPTRTRAMGVLVQTSLKSQILEAQREALMADNLRKETLHGIEKEFEEKVDGACYFKGRIWIPRVEQLRKMIMDEAHQSKYSIHPGSDKMYKGLKEHYWWPGMKRDIATYVSKCLTCAKVKAEHQKPSGLLQQPEIPEWKWEQIAMDFVTKLPKTKKGHDTIWVIVDRLTKSAHFLPIKETYSIDKLAQLYVGEIVMRHGVPISIISDRDSRFTSRFSQSLQAALGTRVDLSTAYHPQTDGQTERTIQTLEDMLRACVLEFGGSWDDHLPLVEFSYNNSYHASIQCAPYEALYGRKCRSPLNWLEVGENRLFRPDVVQETTDKIKIVDRLTKSAHFLPIKETYSIDKLAQLYVGEIVMRHGVPISIISDRDSRFTSRFSQSLQAALGTRVDLSTAYHPQTDGQTERTIQTLEDMLRACVLEFGGSWDDHLPLVEFSYNNSYHASIQCAPYEALYGRKCRSPLNWLEVGENRLFRPDVVQETTDKIKMVQEKLKVARDRQKSYADNRRKPLEFQVGDKVLLKVSPWKGLLRFGKKGKLNPRFVGPFRVIERIGPVAYRLDLPIELSSIHDTFHVSNLKKCLSEETVVLPLDEIQIDEQLRVSEEPIEILDREIKQLRRSRIPIVKVKWNSRHGPEFTWEREAFMKSKYPHLFTEDPGSSGKN</sequence>
<dbReference type="PROSITE" id="PS50994">
    <property type="entry name" value="INTEGRASE"/>
    <property type="match status" value="2"/>
</dbReference>
<evidence type="ECO:0000256" key="8">
    <source>
        <dbReference type="ARBA" id="ARBA00022801"/>
    </source>
</evidence>
<dbReference type="GO" id="GO:0015074">
    <property type="term" value="P:DNA integration"/>
    <property type="evidence" value="ECO:0007669"/>
    <property type="project" value="UniProtKB-KW"/>
</dbReference>
<dbReference type="GO" id="GO:0004519">
    <property type="term" value="F:endonuclease activity"/>
    <property type="evidence" value="ECO:0007669"/>
    <property type="project" value="UniProtKB-KW"/>
</dbReference>
<evidence type="ECO:0000256" key="11">
    <source>
        <dbReference type="ARBA" id="ARBA00022918"/>
    </source>
</evidence>
<dbReference type="InterPro" id="IPR000477">
    <property type="entry name" value="RT_dom"/>
</dbReference>
<evidence type="ECO:0000256" key="7">
    <source>
        <dbReference type="ARBA" id="ARBA00022759"/>
    </source>
</evidence>
<dbReference type="GO" id="GO:0004190">
    <property type="term" value="F:aspartic-type endopeptidase activity"/>
    <property type="evidence" value="ECO:0007669"/>
    <property type="project" value="UniProtKB-KW"/>
</dbReference>
<dbReference type="InterPro" id="IPR050951">
    <property type="entry name" value="Retrovirus_Pol_polyprotein"/>
</dbReference>
<name>A0AA38TJF0_9ASTR</name>
<keyword evidence="13" id="KW-0238">DNA-binding</keyword>
<dbReference type="Gene3D" id="3.10.10.10">
    <property type="entry name" value="HIV Type 1 Reverse Transcriptase, subunit A, domain 1"/>
    <property type="match status" value="1"/>
</dbReference>
<dbReference type="GO" id="GO:0046872">
    <property type="term" value="F:metal ion binding"/>
    <property type="evidence" value="ECO:0007669"/>
    <property type="project" value="UniProtKB-KW"/>
</dbReference>
<keyword evidence="12" id="KW-0239">DNA-directed DNA polymerase</keyword>
<evidence type="ECO:0000313" key="18">
    <source>
        <dbReference type="Proteomes" id="UP001172457"/>
    </source>
</evidence>
<dbReference type="InterPro" id="IPR056924">
    <property type="entry name" value="SH3_Tf2-1"/>
</dbReference>
<keyword evidence="14" id="KW-0233">DNA recombination</keyword>
<dbReference type="FunFam" id="3.10.10.10:FF:000007">
    <property type="entry name" value="Retrovirus-related Pol polyprotein from transposon 17.6-like Protein"/>
    <property type="match status" value="1"/>
</dbReference>
<evidence type="ECO:0000256" key="10">
    <source>
        <dbReference type="ARBA" id="ARBA00022908"/>
    </source>
</evidence>
<feature type="domain" description="Reverse transcriptase" evidence="15">
    <location>
        <begin position="159"/>
        <end position="338"/>
    </location>
</feature>
<evidence type="ECO:0000259" key="16">
    <source>
        <dbReference type="PROSITE" id="PS50994"/>
    </source>
</evidence>
<evidence type="ECO:0000256" key="14">
    <source>
        <dbReference type="ARBA" id="ARBA00023172"/>
    </source>
</evidence>
<dbReference type="Gene3D" id="3.30.420.10">
    <property type="entry name" value="Ribonuclease H-like superfamily/Ribonuclease H"/>
    <property type="match status" value="3"/>
</dbReference>
<dbReference type="InterPro" id="IPR001584">
    <property type="entry name" value="Integrase_cat-core"/>
</dbReference>
<evidence type="ECO:0000256" key="4">
    <source>
        <dbReference type="ARBA" id="ARBA00022722"/>
    </source>
</evidence>
<dbReference type="InterPro" id="IPR041373">
    <property type="entry name" value="RT_RNaseH"/>
</dbReference>
<dbReference type="Gene3D" id="1.10.340.70">
    <property type="match status" value="1"/>
</dbReference>
<dbReference type="AlphaFoldDB" id="A0AA38TJF0"/>
<reference evidence="17" key="1">
    <citation type="submission" date="2023-03" db="EMBL/GenBank/DDBJ databases">
        <title>Chromosome-scale reference genome and RAD-based genetic map of yellow starthistle (Centaurea solstitialis) reveal putative structural variation and QTLs associated with invader traits.</title>
        <authorList>
            <person name="Reatini B."/>
            <person name="Cang F.A."/>
            <person name="Jiang Q."/>
            <person name="Mckibben M.T.W."/>
            <person name="Barker M.S."/>
            <person name="Rieseberg L.H."/>
            <person name="Dlugosch K.M."/>
        </authorList>
    </citation>
    <scope>NUCLEOTIDE SEQUENCE</scope>
    <source>
        <strain evidence="17">CAN-66</strain>
        <tissue evidence="17">Leaf</tissue>
    </source>
</reference>
<dbReference type="GO" id="GO:0003964">
    <property type="term" value="F:RNA-directed DNA polymerase activity"/>
    <property type="evidence" value="ECO:0007669"/>
    <property type="project" value="UniProtKB-KW"/>
</dbReference>
<keyword evidence="11" id="KW-0695">RNA-directed DNA polymerase</keyword>
<dbReference type="Proteomes" id="UP001172457">
    <property type="component" value="Chromosome 2"/>
</dbReference>
<dbReference type="GO" id="GO:0006310">
    <property type="term" value="P:DNA recombination"/>
    <property type="evidence" value="ECO:0007669"/>
    <property type="project" value="UniProtKB-KW"/>
</dbReference>
<evidence type="ECO:0000256" key="13">
    <source>
        <dbReference type="ARBA" id="ARBA00023125"/>
    </source>
</evidence>
<dbReference type="GO" id="GO:0003887">
    <property type="term" value="F:DNA-directed DNA polymerase activity"/>
    <property type="evidence" value="ECO:0007669"/>
    <property type="project" value="UniProtKB-KW"/>
</dbReference>
<keyword evidence="8" id="KW-0378">Hydrolase</keyword>
<dbReference type="FunFam" id="3.10.20.370:FF:000001">
    <property type="entry name" value="Retrovirus-related Pol polyprotein from transposon 17.6-like protein"/>
    <property type="match status" value="1"/>
</dbReference>
<evidence type="ECO:0000256" key="6">
    <source>
        <dbReference type="ARBA" id="ARBA00022750"/>
    </source>
</evidence>
<protein>
    <recommendedName>
        <fullName evidence="19">Reverse transcriptase</fullName>
    </recommendedName>
</protein>
<evidence type="ECO:0000259" key="15">
    <source>
        <dbReference type="PROSITE" id="PS50878"/>
    </source>
</evidence>
<dbReference type="SUPFAM" id="SSF53098">
    <property type="entry name" value="Ribonuclease H-like"/>
    <property type="match status" value="2"/>
</dbReference>
<dbReference type="Pfam" id="PF24626">
    <property type="entry name" value="SH3_Tf2-1"/>
    <property type="match status" value="1"/>
</dbReference>
<organism evidence="17 18">
    <name type="scientific">Centaurea solstitialis</name>
    <name type="common">yellow star-thistle</name>
    <dbReference type="NCBI Taxonomy" id="347529"/>
    <lineage>
        <taxon>Eukaryota</taxon>
        <taxon>Viridiplantae</taxon>
        <taxon>Streptophyta</taxon>
        <taxon>Embryophyta</taxon>
        <taxon>Tracheophyta</taxon>
        <taxon>Spermatophyta</taxon>
        <taxon>Magnoliopsida</taxon>
        <taxon>eudicotyledons</taxon>
        <taxon>Gunneridae</taxon>
        <taxon>Pentapetalae</taxon>
        <taxon>asterids</taxon>
        <taxon>campanulids</taxon>
        <taxon>Asterales</taxon>
        <taxon>Asteraceae</taxon>
        <taxon>Carduoideae</taxon>
        <taxon>Cardueae</taxon>
        <taxon>Centaureinae</taxon>
        <taxon>Centaurea</taxon>
    </lineage>
</organism>
<dbReference type="InterPro" id="IPR043128">
    <property type="entry name" value="Rev_trsase/Diguanyl_cyclase"/>
</dbReference>
<evidence type="ECO:0000256" key="1">
    <source>
        <dbReference type="ARBA" id="ARBA00022670"/>
    </source>
</evidence>
<dbReference type="PROSITE" id="PS50878">
    <property type="entry name" value="RT_POL"/>
    <property type="match status" value="1"/>
</dbReference>
<evidence type="ECO:0000313" key="17">
    <source>
        <dbReference type="EMBL" id="KAJ9561144.1"/>
    </source>
</evidence>
<keyword evidence="2" id="KW-0808">Transferase</keyword>
<accession>A0AA38TJF0</accession>
<dbReference type="GO" id="GO:0006508">
    <property type="term" value="P:proteolysis"/>
    <property type="evidence" value="ECO:0007669"/>
    <property type="project" value="UniProtKB-KW"/>
</dbReference>
<dbReference type="InterPro" id="IPR041588">
    <property type="entry name" value="Integrase_H2C2"/>
</dbReference>
<evidence type="ECO:0000256" key="9">
    <source>
        <dbReference type="ARBA" id="ARBA00022842"/>
    </source>
</evidence>
<dbReference type="PANTHER" id="PTHR37984">
    <property type="entry name" value="PROTEIN CBG26694"/>
    <property type="match status" value="1"/>
</dbReference>
<dbReference type="GO" id="GO:0003677">
    <property type="term" value="F:DNA binding"/>
    <property type="evidence" value="ECO:0007669"/>
    <property type="project" value="UniProtKB-KW"/>
</dbReference>
<evidence type="ECO:0000256" key="2">
    <source>
        <dbReference type="ARBA" id="ARBA00022679"/>
    </source>
</evidence>
<dbReference type="CDD" id="cd01647">
    <property type="entry name" value="RT_LTR"/>
    <property type="match status" value="1"/>
</dbReference>
<keyword evidence="6" id="KW-0064">Aspartyl protease</keyword>